<evidence type="ECO:0000256" key="1">
    <source>
        <dbReference type="SAM" id="MobiDB-lite"/>
    </source>
</evidence>
<protein>
    <submittedName>
        <fullName evidence="3">Uncharacterized protein</fullName>
    </submittedName>
</protein>
<gene>
    <name evidence="3" type="ORF">METZ01_LOCUS171226</name>
</gene>
<keyword evidence="2" id="KW-0812">Transmembrane</keyword>
<proteinExistence type="predicted"/>
<evidence type="ECO:0000256" key="2">
    <source>
        <dbReference type="SAM" id="Phobius"/>
    </source>
</evidence>
<organism evidence="3">
    <name type="scientific">marine metagenome</name>
    <dbReference type="NCBI Taxonomy" id="408172"/>
    <lineage>
        <taxon>unclassified sequences</taxon>
        <taxon>metagenomes</taxon>
        <taxon>ecological metagenomes</taxon>
    </lineage>
</organism>
<feature type="transmembrane region" description="Helical" evidence="2">
    <location>
        <begin position="6"/>
        <end position="23"/>
    </location>
</feature>
<reference evidence="3" key="1">
    <citation type="submission" date="2018-05" db="EMBL/GenBank/DDBJ databases">
        <authorList>
            <person name="Lanie J.A."/>
            <person name="Ng W.-L."/>
            <person name="Kazmierczak K.M."/>
            <person name="Andrzejewski T.M."/>
            <person name="Davidsen T.M."/>
            <person name="Wayne K.J."/>
            <person name="Tettelin H."/>
            <person name="Glass J.I."/>
            <person name="Rusch D."/>
            <person name="Podicherti R."/>
            <person name="Tsui H.-C.T."/>
            <person name="Winkler M.E."/>
        </authorList>
    </citation>
    <scope>NUCLEOTIDE SEQUENCE</scope>
</reference>
<feature type="compositionally biased region" description="Acidic residues" evidence="1">
    <location>
        <begin position="73"/>
        <end position="87"/>
    </location>
</feature>
<dbReference type="AlphaFoldDB" id="A0A382BXX5"/>
<dbReference type="EMBL" id="UINC01031786">
    <property type="protein sequence ID" value="SVB18372.1"/>
    <property type="molecule type" value="Genomic_DNA"/>
</dbReference>
<keyword evidence="2" id="KW-0472">Membrane</keyword>
<sequence length="159" mass="18823">MILAEFNPTILFLLLWGILSWITKKKKNQLKEKDQGEYSDMEPKADLFARIQKLQDHFSTESKIFPLATEPTGTEEEYFTEDDENSFEESKIIVPDPEEERRDEGYVFDRDIKIPITRQDHWIKKNLSQKSDLRKLMVLKEVMGEPRSLKPYTGNYFQS</sequence>
<keyword evidence="2" id="KW-1133">Transmembrane helix</keyword>
<accession>A0A382BXX5</accession>
<name>A0A382BXX5_9ZZZZ</name>
<evidence type="ECO:0000313" key="3">
    <source>
        <dbReference type="EMBL" id="SVB18372.1"/>
    </source>
</evidence>
<feature type="region of interest" description="Disordered" evidence="1">
    <location>
        <begin position="73"/>
        <end position="105"/>
    </location>
</feature>